<feature type="region of interest" description="Disordered" evidence="1">
    <location>
        <begin position="299"/>
        <end position="342"/>
    </location>
</feature>
<dbReference type="OrthoDB" id="3439820at2759"/>
<evidence type="ECO:0000256" key="2">
    <source>
        <dbReference type="SAM" id="Phobius"/>
    </source>
</evidence>
<accession>A0A168EUQ2</accession>
<feature type="compositionally biased region" description="Polar residues" evidence="1">
    <location>
        <begin position="502"/>
        <end position="553"/>
    </location>
</feature>
<name>A0A168EUQ2_9HYPO</name>
<keyword evidence="2" id="KW-0812">Transmembrane</keyword>
<dbReference type="Proteomes" id="UP000078544">
    <property type="component" value="Unassembled WGS sequence"/>
</dbReference>
<keyword evidence="2" id="KW-1133">Transmembrane helix</keyword>
<evidence type="ECO:0000313" key="3">
    <source>
        <dbReference type="EMBL" id="KZZ99168.1"/>
    </source>
</evidence>
<keyword evidence="4" id="KW-1185">Reference proteome</keyword>
<keyword evidence="2" id="KW-0472">Membrane</keyword>
<sequence length="807" mass="89148">MRVPEEGMDLHHEVTVFDLDAPRDETSEADGNVCHLRKSDKANEFKSSALEPELNKISAVSALRPDSQSYPAAATRVAMSQQQVCSFEQNLEKGDECMRAQGGKPRPAKLDLSKPSRSGKRTPSQESQQKLPSLRSTLQAAKHLYKNAGARSKKDIHQPFPKSGKHKLSRLEKGAEHLQRVNKNTKWRRHRRQWSSAQEPNLSPIPQSVVKTKSATRRELKTRPSKPHECESETCLINLGELAPLPPCTSQPSDDQPSLYRSDSLSSVVRSPHWQSFVDQPSIGPSALELFENGIDFERPGTRSLSKQGRSNECTSKRPRKWLGKGPEMEIGSRGTSRELTSPIEHVTQTRADHSYLSQQTADASPQDIHSIHALTSRKVSQGLGHWMPKGGSSRISYRGHYEDPVATRVVPPPAIVIDAIPLMTDDWGKQLASELGEGFVASALETPMLSPSKQPDKHSKTMDALHHLKKPEGPASSAPRMPPGLADGACTRPMNAPTGCGKTTSRLSGTSVKSQGTSDERQTIASEDSTSVLKSGQNAMHSGRPSNTTSASEWPRDRAMLAHASRSKRPLRNIWVTEAQLGAANTEGARGADATFAKLSKGSEEVPPVLSAHPRAKETISEEFQIRAEMTPKVQAFAEWREGTRDMSCDLDTDNVEELSQAFPAPGSFPDQRNKGSTHTSHLDSLELECELDLKGERLAVLHGQRTASDTFRELFSMAWCYLLAFFLVYWDKVGIVFNPNSEYWARHGRNEATLEDCYVFALALPGIFVLVAAVIWVMRLLTICGEQMATLKELLTDVTWFLTGR</sequence>
<evidence type="ECO:0000313" key="4">
    <source>
        <dbReference type="Proteomes" id="UP000078544"/>
    </source>
</evidence>
<dbReference type="AlphaFoldDB" id="A0A168EUQ2"/>
<comment type="caution">
    <text evidence="3">The sequence shown here is derived from an EMBL/GenBank/DDBJ whole genome shotgun (WGS) entry which is preliminary data.</text>
</comment>
<feature type="transmembrane region" description="Helical" evidence="2">
    <location>
        <begin position="716"/>
        <end position="732"/>
    </location>
</feature>
<feature type="compositionally biased region" description="Polar residues" evidence="1">
    <location>
        <begin position="121"/>
        <end position="135"/>
    </location>
</feature>
<evidence type="ECO:0008006" key="5">
    <source>
        <dbReference type="Google" id="ProtNLM"/>
    </source>
</evidence>
<reference evidence="3 4" key="1">
    <citation type="journal article" date="2016" name="Genome Biol. Evol.">
        <title>Divergent and convergent evolution of fungal pathogenicity.</title>
        <authorList>
            <person name="Shang Y."/>
            <person name="Xiao G."/>
            <person name="Zheng P."/>
            <person name="Cen K."/>
            <person name="Zhan S."/>
            <person name="Wang C."/>
        </authorList>
    </citation>
    <scope>NUCLEOTIDE SEQUENCE [LARGE SCALE GENOMIC DNA]</scope>
    <source>
        <strain evidence="3 4">RCEF 2490</strain>
    </source>
</reference>
<feature type="compositionally biased region" description="Basic and acidic residues" evidence="1">
    <location>
        <begin position="169"/>
        <end position="179"/>
    </location>
</feature>
<feature type="region of interest" description="Disordered" evidence="1">
    <location>
        <begin position="97"/>
        <end position="135"/>
    </location>
</feature>
<gene>
    <name evidence="3" type="ORF">AAL_02719</name>
</gene>
<feature type="compositionally biased region" description="Basic and acidic residues" evidence="1">
    <location>
        <begin position="216"/>
        <end position="231"/>
    </location>
</feature>
<evidence type="ECO:0000256" key="1">
    <source>
        <dbReference type="SAM" id="MobiDB-lite"/>
    </source>
</evidence>
<dbReference type="STRING" id="1081109.A0A168EUQ2"/>
<proteinExistence type="predicted"/>
<feature type="compositionally biased region" description="Polar residues" evidence="1">
    <location>
        <begin position="303"/>
        <end position="314"/>
    </location>
</feature>
<protein>
    <recommendedName>
        <fullName evidence="5">Transmembrane protein</fullName>
    </recommendedName>
</protein>
<organism evidence="3 4">
    <name type="scientific">Moelleriella libera RCEF 2490</name>
    <dbReference type="NCBI Taxonomy" id="1081109"/>
    <lineage>
        <taxon>Eukaryota</taxon>
        <taxon>Fungi</taxon>
        <taxon>Dikarya</taxon>
        <taxon>Ascomycota</taxon>
        <taxon>Pezizomycotina</taxon>
        <taxon>Sordariomycetes</taxon>
        <taxon>Hypocreomycetidae</taxon>
        <taxon>Hypocreales</taxon>
        <taxon>Clavicipitaceae</taxon>
        <taxon>Moelleriella</taxon>
    </lineage>
</organism>
<feature type="compositionally biased region" description="Basic residues" evidence="1">
    <location>
        <begin position="183"/>
        <end position="193"/>
    </location>
</feature>
<feature type="transmembrane region" description="Helical" evidence="2">
    <location>
        <begin position="760"/>
        <end position="780"/>
    </location>
</feature>
<dbReference type="EMBL" id="AZGY01000004">
    <property type="protein sequence ID" value="KZZ99168.1"/>
    <property type="molecule type" value="Genomic_DNA"/>
</dbReference>
<feature type="region of interest" description="Disordered" evidence="1">
    <location>
        <begin position="147"/>
        <end position="231"/>
    </location>
</feature>
<feature type="region of interest" description="Disordered" evidence="1">
    <location>
        <begin position="470"/>
        <end position="558"/>
    </location>
</feature>
<feature type="compositionally biased region" description="Polar residues" evidence="1">
    <location>
        <begin position="194"/>
        <end position="213"/>
    </location>
</feature>